<dbReference type="InterPro" id="IPR020635">
    <property type="entry name" value="Tyr_kinase_cat_dom"/>
</dbReference>
<keyword evidence="3" id="KW-0418">Kinase</keyword>
<dbReference type="PROSITE" id="PS50011">
    <property type="entry name" value="PROTEIN_KINASE_DOM"/>
    <property type="match status" value="1"/>
</dbReference>
<keyword evidence="8" id="KW-1185">Reference proteome</keyword>
<keyword evidence="5" id="KW-0449">Lipoprotein</keyword>
<dbReference type="Pfam" id="PF07714">
    <property type="entry name" value="PK_Tyr_Ser-Thr"/>
    <property type="match status" value="1"/>
</dbReference>
<dbReference type="InterPro" id="IPR001245">
    <property type="entry name" value="Ser-Thr/Tyr_kinase_cat_dom"/>
</dbReference>
<keyword evidence="4" id="KW-0472">Membrane</keyword>
<sequence>MDNPDLYKVIHLESLRKLERKIEIEEVDRGVLQDGQKVAIQLMYEAGKQREKEFKVEVELLCHLRSPYLLSLIGYCSESSHKLLVYEFMVNGNLQEHLYPIKGSDIFCPKLDWKTRLKIALEAAKGLEYLHDHVNPLVIHRDLKSTNILLDKISMPKFLTLDWPSLDVIKLASMSCYPNSLNH</sequence>
<evidence type="ECO:0000256" key="1">
    <source>
        <dbReference type="ARBA" id="ARBA00004193"/>
    </source>
</evidence>
<gene>
    <name evidence="7" type="ORF">CQW23_13969</name>
</gene>
<dbReference type="OrthoDB" id="1924358at2759"/>
<feature type="domain" description="Protein kinase" evidence="6">
    <location>
        <begin position="1"/>
        <end position="183"/>
    </location>
</feature>
<keyword evidence="3" id="KW-0808">Transferase</keyword>
<evidence type="ECO:0000313" key="8">
    <source>
        <dbReference type="Proteomes" id="UP000224567"/>
    </source>
</evidence>
<dbReference type="GO" id="GO:0005886">
    <property type="term" value="C:plasma membrane"/>
    <property type="evidence" value="ECO:0007669"/>
    <property type="project" value="UniProtKB-SubCell"/>
</dbReference>
<accession>A0A2G2WHU9</accession>
<evidence type="ECO:0000256" key="5">
    <source>
        <dbReference type="ARBA" id="ARBA00023288"/>
    </source>
</evidence>
<dbReference type="InterPro" id="IPR011009">
    <property type="entry name" value="Kinase-like_dom_sf"/>
</dbReference>
<dbReference type="Proteomes" id="UP000224567">
    <property type="component" value="Unassembled WGS sequence"/>
</dbReference>
<dbReference type="Gene3D" id="1.10.510.10">
    <property type="entry name" value="Transferase(Phosphotransferase) domain 1"/>
    <property type="match status" value="1"/>
</dbReference>
<evidence type="ECO:0000256" key="3">
    <source>
        <dbReference type="ARBA" id="ARBA00022527"/>
    </source>
</evidence>
<keyword evidence="3" id="KW-0723">Serine/threonine-protein kinase</keyword>
<dbReference type="AlphaFoldDB" id="A0A2G2WHU9"/>
<evidence type="ECO:0000256" key="4">
    <source>
        <dbReference type="ARBA" id="ARBA00023136"/>
    </source>
</evidence>
<dbReference type="PANTHER" id="PTHR47985:SF24">
    <property type="entry name" value="PROTEIN KINASE SUPERFAMILY PROTEIN"/>
    <property type="match status" value="1"/>
</dbReference>
<organism evidence="7 8">
    <name type="scientific">Capsicum baccatum</name>
    <name type="common">Peruvian pepper</name>
    <dbReference type="NCBI Taxonomy" id="33114"/>
    <lineage>
        <taxon>Eukaryota</taxon>
        <taxon>Viridiplantae</taxon>
        <taxon>Streptophyta</taxon>
        <taxon>Embryophyta</taxon>
        <taxon>Tracheophyta</taxon>
        <taxon>Spermatophyta</taxon>
        <taxon>Magnoliopsida</taxon>
        <taxon>eudicotyledons</taxon>
        <taxon>Gunneridae</taxon>
        <taxon>Pentapetalae</taxon>
        <taxon>asterids</taxon>
        <taxon>lamiids</taxon>
        <taxon>Solanales</taxon>
        <taxon>Solanaceae</taxon>
        <taxon>Solanoideae</taxon>
        <taxon>Capsiceae</taxon>
        <taxon>Capsicum</taxon>
    </lineage>
</organism>
<dbReference type="SMART" id="SM00219">
    <property type="entry name" value="TyrKc"/>
    <property type="match status" value="1"/>
</dbReference>
<reference evidence="8" key="2">
    <citation type="journal article" date="2017" name="J. Anim. Genet.">
        <title>Multiple reference genome sequences of hot pepper reveal the massive evolution of plant disease resistance genes by retroduplication.</title>
        <authorList>
            <person name="Kim S."/>
            <person name="Park J."/>
            <person name="Yeom S.-I."/>
            <person name="Kim Y.-M."/>
            <person name="Seo E."/>
            <person name="Kim K.-T."/>
            <person name="Kim M.-S."/>
            <person name="Lee J.M."/>
            <person name="Cheong K."/>
            <person name="Shin H.-S."/>
            <person name="Kim S.-B."/>
            <person name="Han K."/>
            <person name="Lee J."/>
            <person name="Park M."/>
            <person name="Lee H.-A."/>
            <person name="Lee H.-Y."/>
            <person name="Lee Y."/>
            <person name="Oh S."/>
            <person name="Lee J.H."/>
            <person name="Choi E."/>
            <person name="Choi E."/>
            <person name="Lee S.E."/>
            <person name="Jeon J."/>
            <person name="Kim H."/>
            <person name="Choi G."/>
            <person name="Song H."/>
            <person name="Lee J."/>
            <person name="Lee S.-C."/>
            <person name="Kwon J.-K."/>
            <person name="Lee H.-Y."/>
            <person name="Koo N."/>
            <person name="Hong Y."/>
            <person name="Kim R.W."/>
            <person name="Kang W.-H."/>
            <person name="Huh J.H."/>
            <person name="Kang B.-C."/>
            <person name="Yang T.-J."/>
            <person name="Lee Y.-H."/>
            <person name="Bennetzen J.L."/>
            <person name="Choi D."/>
        </authorList>
    </citation>
    <scope>NUCLEOTIDE SEQUENCE [LARGE SCALE GENOMIC DNA]</scope>
    <source>
        <strain evidence="8">cv. PBC81</strain>
    </source>
</reference>
<dbReference type="EMBL" id="MLFT02000006">
    <property type="protein sequence ID" value="PHT44811.1"/>
    <property type="molecule type" value="Genomic_DNA"/>
</dbReference>
<dbReference type="PROSITE" id="PS00108">
    <property type="entry name" value="PROTEIN_KINASE_ST"/>
    <property type="match status" value="1"/>
</dbReference>
<name>A0A2G2WHU9_CAPBA</name>
<dbReference type="GO" id="GO:0004713">
    <property type="term" value="F:protein tyrosine kinase activity"/>
    <property type="evidence" value="ECO:0007669"/>
    <property type="project" value="InterPro"/>
</dbReference>
<evidence type="ECO:0000256" key="2">
    <source>
        <dbReference type="ARBA" id="ARBA00022475"/>
    </source>
</evidence>
<dbReference type="InterPro" id="IPR000719">
    <property type="entry name" value="Prot_kinase_dom"/>
</dbReference>
<evidence type="ECO:0000259" key="6">
    <source>
        <dbReference type="PROSITE" id="PS50011"/>
    </source>
</evidence>
<reference evidence="7 8" key="1">
    <citation type="journal article" date="2017" name="Genome Biol.">
        <title>New reference genome sequences of hot pepper reveal the massive evolution of plant disease-resistance genes by retroduplication.</title>
        <authorList>
            <person name="Kim S."/>
            <person name="Park J."/>
            <person name="Yeom S.I."/>
            <person name="Kim Y.M."/>
            <person name="Seo E."/>
            <person name="Kim K.T."/>
            <person name="Kim M.S."/>
            <person name="Lee J.M."/>
            <person name="Cheong K."/>
            <person name="Shin H.S."/>
            <person name="Kim S.B."/>
            <person name="Han K."/>
            <person name="Lee J."/>
            <person name="Park M."/>
            <person name="Lee H.A."/>
            <person name="Lee H.Y."/>
            <person name="Lee Y."/>
            <person name="Oh S."/>
            <person name="Lee J.H."/>
            <person name="Choi E."/>
            <person name="Choi E."/>
            <person name="Lee S.E."/>
            <person name="Jeon J."/>
            <person name="Kim H."/>
            <person name="Choi G."/>
            <person name="Song H."/>
            <person name="Lee J."/>
            <person name="Lee S.C."/>
            <person name="Kwon J.K."/>
            <person name="Lee H.Y."/>
            <person name="Koo N."/>
            <person name="Hong Y."/>
            <person name="Kim R.W."/>
            <person name="Kang W.H."/>
            <person name="Huh J.H."/>
            <person name="Kang B.C."/>
            <person name="Yang T.J."/>
            <person name="Lee Y.H."/>
            <person name="Bennetzen J.L."/>
            <person name="Choi D."/>
        </authorList>
    </citation>
    <scope>NUCLEOTIDE SEQUENCE [LARGE SCALE GENOMIC DNA]</scope>
    <source>
        <strain evidence="8">cv. PBC81</strain>
    </source>
</reference>
<dbReference type="GO" id="GO:0004674">
    <property type="term" value="F:protein serine/threonine kinase activity"/>
    <property type="evidence" value="ECO:0007669"/>
    <property type="project" value="UniProtKB-KW"/>
</dbReference>
<dbReference type="Gene3D" id="3.30.200.20">
    <property type="entry name" value="Phosphorylase Kinase, domain 1"/>
    <property type="match status" value="1"/>
</dbReference>
<protein>
    <recommendedName>
        <fullName evidence="6">Protein kinase domain-containing protein</fullName>
    </recommendedName>
</protein>
<dbReference type="SUPFAM" id="SSF56112">
    <property type="entry name" value="Protein kinase-like (PK-like)"/>
    <property type="match status" value="1"/>
</dbReference>
<dbReference type="InterPro" id="IPR008271">
    <property type="entry name" value="Ser/Thr_kinase_AS"/>
</dbReference>
<comment type="caution">
    <text evidence="7">The sequence shown here is derived from an EMBL/GenBank/DDBJ whole genome shotgun (WGS) entry which is preliminary data.</text>
</comment>
<dbReference type="PANTHER" id="PTHR47985">
    <property type="entry name" value="OS07G0668900 PROTEIN"/>
    <property type="match status" value="1"/>
</dbReference>
<proteinExistence type="predicted"/>
<evidence type="ECO:0000313" key="7">
    <source>
        <dbReference type="EMBL" id="PHT44811.1"/>
    </source>
</evidence>
<keyword evidence="2" id="KW-1003">Cell membrane</keyword>
<dbReference type="GO" id="GO:0005524">
    <property type="term" value="F:ATP binding"/>
    <property type="evidence" value="ECO:0007669"/>
    <property type="project" value="InterPro"/>
</dbReference>
<comment type="subcellular location">
    <subcellularLocation>
        <location evidence="1">Cell membrane</location>
        <topology evidence="1">Lipid-anchor</topology>
    </subcellularLocation>
</comment>